<evidence type="ECO:0000313" key="2">
    <source>
        <dbReference type="EMBL" id="KIK34012.1"/>
    </source>
</evidence>
<reference evidence="2 3" key="1">
    <citation type="submission" date="2014-04" db="EMBL/GenBank/DDBJ databases">
        <authorList>
            <consortium name="DOE Joint Genome Institute"/>
            <person name="Kuo A."/>
            <person name="Ruytinx J."/>
            <person name="Rineau F."/>
            <person name="Colpaert J."/>
            <person name="Kohler A."/>
            <person name="Nagy L.G."/>
            <person name="Floudas D."/>
            <person name="Copeland A."/>
            <person name="Barry K.W."/>
            <person name="Cichocki N."/>
            <person name="Veneault-Fourrey C."/>
            <person name="LaButti K."/>
            <person name="Lindquist E.A."/>
            <person name="Lipzen A."/>
            <person name="Lundell T."/>
            <person name="Morin E."/>
            <person name="Murat C."/>
            <person name="Sun H."/>
            <person name="Tunlid A."/>
            <person name="Henrissat B."/>
            <person name="Grigoriev I.V."/>
            <person name="Hibbett D.S."/>
            <person name="Martin F."/>
            <person name="Nordberg H.P."/>
            <person name="Cantor M.N."/>
            <person name="Hua S.X."/>
        </authorList>
    </citation>
    <scope>NUCLEOTIDE SEQUENCE [LARGE SCALE GENOMIC DNA]</scope>
    <source>
        <strain evidence="2 3">UH-Slu-Lm8-n1</strain>
    </source>
</reference>
<evidence type="ECO:0000313" key="3">
    <source>
        <dbReference type="Proteomes" id="UP000054485"/>
    </source>
</evidence>
<keyword evidence="3" id="KW-1185">Reference proteome</keyword>
<feature type="compositionally biased region" description="Basic and acidic residues" evidence="1">
    <location>
        <begin position="63"/>
        <end position="78"/>
    </location>
</feature>
<protein>
    <submittedName>
        <fullName evidence="2">Uncharacterized protein</fullName>
    </submittedName>
</protein>
<gene>
    <name evidence="2" type="ORF">CY34DRAFT_110443</name>
</gene>
<feature type="region of interest" description="Disordered" evidence="1">
    <location>
        <begin position="60"/>
        <end position="113"/>
    </location>
</feature>
<dbReference type="AlphaFoldDB" id="A0A0D0AIH5"/>
<dbReference type="InParanoid" id="A0A0D0AIH5"/>
<dbReference type="HOGENOM" id="CLU_2135201_0_0_1"/>
<sequence>MSPRMGMPSPESRSHQAVNLKVPVDHLICYAVSANAMIMIVATVSIDARWQYLFWTGEMGEMGDSRDRRDRRDGRETAETGETAEMGETKDGEDSRDGGNSAGDELGERAMLG</sequence>
<dbReference type="Proteomes" id="UP000054485">
    <property type="component" value="Unassembled WGS sequence"/>
</dbReference>
<evidence type="ECO:0000256" key="1">
    <source>
        <dbReference type="SAM" id="MobiDB-lite"/>
    </source>
</evidence>
<organism evidence="2 3">
    <name type="scientific">Suillus luteus UH-Slu-Lm8-n1</name>
    <dbReference type="NCBI Taxonomy" id="930992"/>
    <lineage>
        <taxon>Eukaryota</taxon>
        <taxon>Fungi</taxon>
        <taxon>Dikarya</taxon>
        <taxon>Basidiomycota</taxon>
        <taxon>Agaricomycotina</taxon>
        <taxon>Agaricomycetes</taxon>
        <taxon>Agaricomycetidae</taxon>
        <taxon>Boletales</taxon>
        <taxon>Suillineae</taxon>
        <taxon>Suillaceae</taxon>
        <taxon>Suillus</taxon>
    </lineage>
</organism>
<accession>A0A0D0AIH5</accession>
<dbReference type="EMBL" id="KN835825">
    <property type="protein sequence ID" value="KIK34012.1"/>
    <property type="molecule type" value="Genomic_DNA"/>
</dbReference>
<name>A0A0D0AIH5_9AGAM</name>
<proteinExistence type="predicted"/>
<feature type="compositionally biased region" description="Basic and acidic residues" evidence="1">
    <location>
        <begin position="87"/>
        <end position="97"/>
    </location>
</feature>
<reference evidence="3" key="2">
    <citation type="submission" date="2015-01" db="EMBL/GenBank/DDBJ databases">
        <title>Evolutionary Origins and Diversification of the Mycorrhizal Mutualists.</title>
        <authorList>
            <consortium name="DOE Joint Genome Institute"/>
            <consortium name="Mycorrhizal Genomics Consortium"/>
            <person name="Kohler A."/>
            <person name="Kuo A."/>
            <person name="Nagy L.G."/>
            <person name="Floudas D."/>
            <person name="Copeland A."/>
            <person name="Barry K.W."/>
            <person name="Cichocki N."/>
            <person name="Veneault-Fourrey C."/>
            <person name="LaButti K."/>
            <person name="Lindquist E.A."/>
            <person name="Lipzen A."/>
            <person name="Lundell T."/>
            <person name="Morin E."/>
            <person name="Murat C."/>
            <person name="Riley R."/>
            <person name="Ohm R."/>
            <person name="Sun H."/>
            <person name="Tunlid A."/>
            <person name="Henrissat B."/>
            <person name="Grigoriev I.V."/>
            <person name="Hibbett D.S."/>
            <person name="Martin F."/>
        </authorList>
    </citation>
    <scope>NUCLEOTIDE SEQUENCE [LARGE SCALE GENOMIC DNA]</scope>
    <source>
        <strain evidence="3">UH-Slu-Lm8-n1</strain>
    </source>
</reference>